<evidence type="ECO:0000259" key="4">
    <source>
        <dbReference type="SMART" id="SM01360"/>
    </source>
</evidence>
<dbReference type="Pfam" id="PF07677">
    <property type="entry name" value="A2M_recep"/>
    <property type="match status" value="1"/>
</dbReference>
<keyword evidence="2" id="KW-0812">Transmembrane</keyword>
<dbReference type="InterPro" id="IPR011625">
    <property type="entry name" value="A2M_N_BRD"/>
</dbReference>
<feature type="transmembrane region" description="Helical" evidence="2">
    <location>
        <begin position="1586"/>
        <end position="1608"/>
    </location>
</feature>
<dbReference type="InterPro" id="IPR050473">
    <property type="entry name" value="A2M/Complement_sys"/>
</dbReference>
<evidence type="ECO:0000313" key="7">
    <source>
        <dbReference type="Proteomes" id="UP001497525"/>
    </source>
</evidence>
<evidence type="ECO:0008006" key="8">
    <source>
        <dbReference type="Google" id="ProtNLM"/>
    </source>
</evidence>
<evidence type="ECO:0000256" key="2">
    <source>
        <dbReference type="SAM" id="Phobius"/>
    </source>
</evidence>
<dbReference type="SUPFAM" id="SSF48239">
    <property type="entry name" value="Terpenoid cyclases/Protein prenyltransferases"/>
    <property type="match status" value="1"/>
</dbReference>
<dbReference type="InterPro" id="IPR008930">
    <property type="entry name" value="Terpenoid_cyclase/PrenylTrfase"/>
</dbReference>
<dbReference type="InterPro" id="IPR009048">
    <property type="entry name" value="A-macroglobulin_rcpt-bd"/>
</dbReference>
<keyword evidence="2" id="KW-1133">Transmembrane helix</keyword>
<dbReference type="SMART" id="SM01359">
    <property type="entry name" value="A2M_N_2"/>
    <property type="match status" value="1"/>
</dbReference>
<dbReference type="GO" id="GO:0004866">
    <property type="term" value="F:endopeptidase inhibitor activity"/>
    <property type="evidence" value="ECO:0007669"/>
    <property type="project" value="InterPro"/>
</dbReference>
<dbReference type="PANTHER" id="PTHR11412:SF146">
    <property type="entry name" value="CD109 ANTIGEN"/>
    <property type="match status" value="1"/>
</dbReference>
<dbReference type="Gene3D" id="1.50.10.20">
    <property type="match status" value="1"/>
</dbReference>
<dbReference type="Pfam" id="PF01835">
    <property type="entry name" value="MG2"/>
    <property type="match status" value="1"/>
</dbReference>
<comment type="caution">
    <text evidence="6">The sequence shown here is derived from an EMBL/GenBank/DDBJ whole genome shotgun (WGS) entry which is preliminary data.</text>
</comment>
<evidence type="ECO:0000313" key="6">
    <source>
        <dbReference type="EMBL" id="CAL5134788.1"/>
    </source>
</evidence>
<dbReference type="InterPro" id="IPR013783">
    <property type="entry name" value="Ig-like_fold"/>
</dbReference>
<dbReference type="Gene3D" id="6.20.50.160">
    <property type="match status" value="1"/>
</dbReference>
<name>A0AAV2TI24_CALDB</name>
<dbReference type="Pfam" id="PF07678">
    <property type="entry name" value="TED_complement"/>
    <property type="match status" value="1"/>
</dbReference>
<proteinExistence type="predicted"/>
<feature type="domain" description="Alpha-2-macroglobulin bait region" evidence="3">
    <location>
        <begin position="481"/>
        <end position="617"/>
    </location>
</feature>
<gene>
    <name evidence="6" type="ORF">CDAUBV1_LOCUS8750</name>
</gene>
<dbReference type="InterPro" id="IPR036595">
    <property type="entry name" value="A-macroglobulin_rcpt-bd_sf"/>
</dbReference>
<dbReference type="SMART" id="SM01361">
    <property type="entry name" value="A2M_recep"/>
    <property type="match status" value="1"/>
</dbReference>
<keyword evidence="2" id="KW-0472">Membrane</keyword>
<dbReference type="Gene3D" id="2.60.40.1930">
    <property type="match status" value="3"/>
</dbReference>
<feature type="domain" description="Alpha-macroglobulin receptor-binding" evidence="5">
    <location>
        <begin position="1464"/>
        <end position="1555"/>
    </location>
</feature>
<feature type="domain" description="Alpha-2-macroglobulin" evidence="4">
    <location>
        <begin position="764"/>
        <end position="853"/>
    </location>
</feature>
<dbReference type="SMART" id="SM01360">
    <property type="entry name" value="A2M"/>
    <property type="match status" value="1"/>
</dbReference>
<dbReference type="InterPro" id="IPR011626">
    <property type="entry name" value="Alpha-macroglobulin_TED"/>
</dbReference>
<keyword evidence="1" id="KW-1015">Disulfide bond</keyword>
<dbReference type="Gene3D" id="2.20.130.20">
    <property type="match status" value="1"/>
</dbReference>
<protein>
    <recommendedName>
        <fullName evidence="8">CD109 antigen</fullName>
    </recommendedName>
</protein>
<reference evidence="6" key="1">
    <citation type="submission" date="2024-06" db="EMBL/GenBank/DDBJ databases">
        <authorList>
            <person name="Liu X."/>
            <person name="Lenzi L."/>
            <person name="Haldenby T S."/>
            <person name="Uol C."/>
        </authorList>
    </citation>
    <scope>NUCLEOTIDE SEQUENCE</scope>
</reference>
<dbReference type="EMBL" id="CAXLJL010000223">
    <property type="protein sequence ID" value="CAL5134788.1"/>
    <property type="molecule type" value="Genomic_DNA"/>
</dbReference>
<evidence type="ECO:0000259" key="3">
    <source>
        <dbReference type="SMART" id="SM01359"/>
    </source>
</evidence>
<feature type="transmembrane region" description="Helical" evidence="2">
    <location>
        <begin position="17"/>
        <end position="35"/>
    </location>
</feature>
<dbReference type="Gene3D" id="2.60.40.10">
    <property type="entry name" value="Immunoglobulins"/>
    <property type="match status" value="1"/>
</dbReference>
<dbReference type="Gene3D" id="2.60.40.690">
    <property type="entry name" value="Alpha-macroglobulin, receptor-binding domain"/>
    <property type="match status" value="1"/>
</dbReference>
<evidence type="ECO:0000259" key="5">
    <source>
        <dbReference type="SMART" id="SM01361"/>
    </source>
</evidence>
<dbReference type="InterPro" id="IPR001599">
    <property type="entry name" value="Macroglobln_a2"/>
</dbReference>
<dbReference type="Gene3D" id="2.60.40.1940">
    <property type="match status" value="1"/>
</dbReference>
<organism evidence="6 7">
    <name type="scientific">Calicophoron daubneyi</name>
    <name type="common">Rumen fluke</name>
    <name type="synonym">Paramphistomum daubneyi</name>
    <dbReference type="NCBI Taxonomy" id="300641"/>
    <lineage>
        <taxon>Eukaryota</taxon>
        <taxon>Metazoa</taxon>
        <taxon>Spiralia</taxon>
        <taxon>Lophotrochozoa</taxon>
        <taxon>Platyhelminthes</taxon>
        <taxon>Trematoda</taxon>
        <taxon>Digenea</taxon>
        <taxon>Plagiorchiida</taxon>
        <taxon>Pronocephalata</taxon>
        <taxon>Paramphistomoidea</taxon>
        <taxon>Paramphistomidae</taxon>
        <taxon>Calicophoron</taxon>
    </lineage>
</organism>
<dbReference type="PANTHER" id="PTHR11412">
    <property type="entry name" value="MACROGLOBULIN / COMPLEMENT"/>
    <property type="match status" value="1"/>
</dbReference>
<evidence type="ECO:0000256" key="1">
    <source>
        <dbReference type="ARBA" id="ARBA00023157"/>
    </source>
</evidence>
<dbReference type="GO" id="GO:0005615">
    <property type="term" value="C:extracellular space"/>
    <property type="evidence" value="ECO:0007669"/>
    <property type="project" value="InterPro"/>
</dbReference>
<accession>A0AAV2TI24</accession>
<dbReference type="InterPro" id="IPR002890">
    <property type="entry name" value="MG2"/>
</dbReference>
<dbReference type="Pfam" id="PF07703">
    <property type="entry name" value="A2M_BRD"/>
    <property type="match status" value="1"/>
</dbReference>
<dbReference type="Proteomes" id="UP001497525">
    <property type="component" value="Unassembled WGS sequence"/>
</dbReference>
<dbReference type="Pfam" id="PF00207">
    <property type="entry name" value="A2M"/>
    <property type="match status" value="1"/>
</dbReference>
<sequence length="1613" mass="182339">MNWCQVLPDFGRPGKRIAPILLFFIAGVIVVHGQIPQGYQLDPLTSYIILAPNRIRANELVRVAVTILRLLYSQLTIRISIKIDTDEIISSKEIFRSTGTRMMQLRVPDYTRNATYWFHVEGSIVANSSILFFNRTKIDMFPQSESLFIQISRPVYHQSQVVRFRVVPVTPDLSPAFGSLVSIEVLDASGNLFRRWLNPMTNVGGIIELDFPLSNIVQEGEWTIRAQQERFSAEKKFKVLEYWRPLWSVNVTVPIRITDNELAIYGLVSANYTSGKAVRGNATVLIQLREAGDNRWIKPARVELKRYLYALDGFGDFVVRLSDLESAASSVGMPSSLANTEIWVNVTYYSWWEQSSRTGWAYTQVFPSSPQIKFLGGMVRPFKPGLYFTVYMVVYMADGRMVKYTNNQKVVLSVYCNENTLSNEVTLVVPDDDLITYTFIPSGDNCAIFRLQAYYKDETDRVLSSAQQRIFRYHSYSNSYLQLSTSTLQARVNDYMVINVQTNYPVDTIHYVIVANGNILTADQLKMTNSITSRTFSIAVSRAMFPVSHLVAYFVKDDSEIVSDALTFYTNYTNLNNVHMWVNRGKDLSQDTVEIRGQATPGSYLAFNVIHADLYRFSEVSFLREYNVVNELATYDNESQTPFMHTWYETMMDIQRIYVPAPSFGADTNSTMNVSGLTLFTDANFTKVNFYHTCNETQDPSRALPCYSLTGRECYSRAERCNGIAECVTWADEMGCPENTSAQPSPYRPVESFNMIDRLWENTAWLWYSTFVKADGEIQFRTTIPKMNADWVAGAFSVDAGTGLSLMQSPYVFSGTRRFYMTLEVPEEAVWGEQLGVLVEIKGSPAVRVVVVGEGGRVSAYSPETFSNQSLQSLAYVQAGTSKYIYMPVLPKEPGNTSFTICAYSFIGSNCETRSVRVRMNGVANYYHTATFVDLTSSSELFVNNFKIIVPQKFTIPERRMHRFVPGSQHAVLSVVGDFIGPALSKNLAFATTQNVLRLNYGSAENVFFELGYNLNLLLYLYGAGYLPDSVLHEGLLYCTVVLQRGFAFFNKTVGAFANFRDDLEKPDALATAFALWNLLLTRQPQWNRLIYVDDQTLIRIITYLADTQQVSSHSPTNSSVDVRLAGSWAITDPIDRRFAPKSNATDPIDREAHRRIPSTAMVVIAIRSTGRSLPSGLGAERAEVIISSAVSFLKTHLLQTNDLFSLMIGTYALSVATDATSQQRIMEALTLMEKFRQKGEYPYFANYPIPPPKWEIDQAGRRIENPRLEMPNDGYGVAASSMYFLLMQELGQWSFRTPAALDMVHWLASERNHVAGFASTFDSLIALHALRKFALVDTNRALYKMAVDEKISSMSLWSNRVYVDTANYSTVTETPFPPWDTWGDITMKAEGTGRLLLQLDVSVNVEYTVFQKTPKNPFDTEAVYRSFEIECIPGFSGRNNSIMLMKACGRWVGTTNVEPLNQSGMAVFSIGLPTGYVVLNDELRSYVQTRSVPNLRFAFSWVKTVDFFFDTITPNTTCVEFRAQRYYPVANITQQQICSAYEYYEPGRYNNSLYNVVSLYTNSICNVCGSFACPFCPDFNGARRALTLSCLTVISVLITVWIGHYLFSPTYL</sequence>
<dbReference type="SUPFAM" id="SSF49410">
    <property type="entry name" value="Alpha-macroglobulin receptor domain"/>
    <property type="match status" value="1"/>
</dbReference>